<dbReference type="GO" id="GO:0046872">
    <property type="term" value="F:metal ion binding"/>
    <property type="evidence" value="ECO:0007669"/>
    <property type="project" value="UniProtKB-KW"/>
</dbReference>
<dbReference type="InterPro" id="IPR027443">
    <property type="entry name" value="IPNS-like_sf"/>
</dbReference>
<dbReference type="InterPro" id="IPR044861">
    <property type="entry name" value="IPNS-like_FE2OG_OXY"/>
</dbReference>
<keyword evidence="4" id="KW-0408">Iron</keyword>
<sequence length="708" mass="80804">MEVTPFQLANKTSLSLSPNFILPEEKRPILSEVFPLASIPIIDLNDQDIDDDGQGSSSLVSKISQACEEYGFFQIINHGVPKELCQRVLAVVTQFFQSPPEERAQFLTTDHTKQVRVLNYFQKVEGQGKVAMWGESFTHPWHPTEDFTHFLPKNPPQYREVFVEYAREIGVLMDRLLSLISRGLGLEKDCLKRKIGERPALYSLANYYPPCPDPELTMGLPAHNDIVALTVLLQLEGVAGLQVIKDGKWVPVDAVPDAFVVLSNGRYKSVVHRAVTNKWLPRVSVAMFYAPNNDTEIGPIQDLIVEGHPAMYRNYSYKEFMEEFYRQEGIRRRDNLDRTLLFQPELLSYFLMEVTPFKLANKTCLSLSPNFILPEEKRPVLSEVFSLASIPIIDLNDHDIDDDGQGSSSLVSKISQACEEYGFFQIINHGVPKELCQRVLAVVTEFFQLPPEERAQFLTTDHTKQVRVLNYFLKVEGQGKVDMWGESFRHPWHPIEDFTHLLPKNPPQYREVFVEYAREIGVLMDRLLSLISQGLGLEKDCLKRKIGERPTLYSQTNYYPPCPDPELTMGLPAHSDIFALTVLLQLEGVAGLQVIKDGKWVPVDAVPDAFVVNLGDQIQFTVELSIFLSNGRYKSVVHRAVTNKWLPRVSVAMFYAPNNDTEIGPIEDLIEEGHPAMYRNYSYKEFMEEVDRQVGIRRRVKEAFELQC</sequence>
<dbReference type="Pfam" id="PF03171">
    <property type="entry name" value="2OG-FeII_Oxy"/>
    <property type="match status" value="2"/>
</dbReference>
<proteinExistence type="inferred from homology"/>
<name>A0A2N9HWY6_FAGSY</name>
<feature type="domain" description="Fe2OG dioxygenase" evidence="5">
    <location>
        <begin position="550"/>
        <end position="657"/>
    </location>
</feature>
<evidence type="ECO:0000313" key="6">
    <source>
        <dbReference type="EMBL" id="SPD16209.1"/>
    </source>
</evidence>
<dbReference type="AlphaFoldDB" id="A0A2N9HWY6"/>
<dbReference type="InterPro" id="IPR005123">
    <property type="entry name" value="Oxoglu/Fe-dep_dioxygenase_dom"/>
</dbReference>
<feature type="domain" description="Fe2OG dioxygenase" evidence="5">
    <location>
        <begin position="199"/>
        <end position="291"/>
    </location>
</feature>
<evidence type="ECO:0000259" key="5">
    <source>
        <dbReference type="PROSITE" id="PS51471"/>
    </source>
</evidence>
<keyword evidence="2" id="KW-0479">Metal-binding</keyword>
<dbReference type="InterPro" id="IPR050295">
    <property type="entry name" value="Plant_2OG-oxidoreductases"/>
</dbReference>
<protein>
    <recommendedName>
        <fullName evidence="5">Fe2OG dioxygenase domain-containing protein</fullName>
    </recommendedName>
</protein>
<dbReference type="SUPFAM" id="SSF51197">
    <property type="entry name" value="Clavaminate synthase-like"/>
    <property type="match status" value="2"/>
</dbReference>
<evidence type="ECO:0000256" key="2">
    <source>
        <dbReference type="ARBA" id="ARBA00022723"/>
    </source>
</evidence>
<dbReference type="GO" id="GO:0031418">
    <property type="term" value="F:L-ascorbic acid binding"/>
    <property type="evidence" value="ECO:0007669"/>
    <property type="project" value="UniProtKB-KW"/>
</dbReference>
<comment type="similarity">
    <text evidence="1">Belongs to the iron/ascorbate-dependent oxidoreductase family.</text>
</comment>
<reference evidence="6" key="1">
    <citation type="submission" date="2018-02" db="EMBL/GenBank/DDBJ databases">
        <authorList>
            <person name="Cohen D.B."/>
            <person name="Kent A.D."/>
        </authorList>
    </citation>
    <scope>NUCLEOTIDE SEQUENCE</scope>
</reference>
<dbReference type="PANTHER" id="PTHR47991">
    <property type="entry name" value="OXOGLUTARATE/IRON-DEPENDENT DIOXYGENASE"/>
    <property type="match status" value="1"/>
</dbReference>
<dbReference type="InterPro" id="IPR026992">
    <property type="entry name" value="DIOX_N"/>
</dbReference>
<accession>A0A2N9HWY6</accession>
<dbReference type="PROSITE" id="PS51471">
    <property type="entry name" value="FE2OG_OXY"/>
    <property type="match status" value="2"/>
</dbReference>
<keyword evidence="3" id="KW-0847">Vitamin C</keyword>
<dbReference type="EMBL" id="OIVN01004234">
    <property type="protein sequence ID" value="SPD16209.1"/>
    <property type="molecule type" value="Genomic_DNA"/>
</dbReference>
<dbReference type="Pfam" id="PF14226">
    <property type="entry name" value="DIOX_N"/>
    <property type="match status" value="2"/>
</dbReference>
<evidence type="ECO:0000256" key="3">
    <source>
        <dbReference type="ARBA" id="ARBA00022896"/>
    </source>
</evidence>
<evidence type="ECO:0000256" key="4">
    <source>
        <dbReference type="ARBA" id="ARBA00023004"/>
    </source>
</evidence>
<evidence type="ECO:0000256" key="1">
    <source>
        <dbReference type="ARBA" id="ARBA00008056"/>
    </source>
</evidence>
<gene>
    <name evidence="6" type="ORF">FSB_LOCUS44091</name>
</gene>
<organism evidence="6">
    <name type="scientific">Fagus sylvatica</name>
    <name type="common">Beechnut</name>
    <dbReference type="NCBI Taxonomy" id="28930"/>
    <lineage>
        <taxon>Eukaryota</taxon>
        <taxon>Viridiplantae</taxon>
        <taxon>Streptophyta</taxon>
        <taxon>Embryophyta</taxon>
        <taxon>Tracheophyta</taxon>
        <taxon>Spermatophyta</taxon>
        <taxon>Magnoliopsida</taxon>
        <taxon>eudicotyledons</taxon>
        <taxon>Gunneridae</taxon>
        <taxon>Pentapetalae</taxon>
        <taxon>rosids</taxon>
        <taxon>fabids</taxon>
        <taxon>Fagales</taxon>
        <taxon>Fagaceae</taxon>
        <taxon>Fagus</taxon>
    </lineage>
</organism>
<dbReference type="Gene3D" id="2.60.120.330">
    <property type="entry name" value="B-lactam Antibiotic, Isopenicillin N Synthase, Chain"/>
    <property type="match status" value="2"/>
</dbReference>